<dbReference type="EMBL" id="AP011842">
    <property type="protein sequence ID" value="BAJ47614.1"/>
    <property type="molecule type" value="Genomic_DNA"/>
</dbReference>
<dbReference type="BioCyc" id="CCAL311458:G131R-561-MONOMER"/>
<sequence>MIETARRRAEMVRRWREFVGMLAEAVRKVLGDADVYVFGSVVTGECVASSDVDVLVVSDRVPESMLERGALKVEIEDAAGLPVYHPFELHFVKPDEAMHYFKKIGRNILRV</sequence>
<dbReference type="PANTHER" id="PTHR37030">
    <property type="entry name" value="NUCLEOTIDYLTRANSFERASE"/>
    <property type="match status" value="1"/>
</dbReference>
<organism evidence="2 4">
    <name type="scientific">Caldiarchaeum subterraneum</name>
    <dbReference type="NCBI Taxonomy" id="311458"/>
    <lineage>
        <taxon>Archaea</taxon>
        <taxon>Nitrososphaerota</taxon>
        <taxon>Candidatus Caldarchaeales</taxon>
        <taxon>Candidatus Caldarchaeaceae</taxon>
        <taxon>Candidatus Caldarchaeum</taxon>
    </lineage>
</organism>
<gene>
    <name evidence="3" type="ORF">CSUB_C0551</name>
    <name evidence="2" type="ORF">HGMM_F15C06C18</name>
</gene>
<accession>E6N5P5</accession>
<evidence type="ECO:0000313" key="4">
    <source>
        <dbReference type="Proteomes" id="UP000008120"/>
    </source>
</evidence>
<dbReference type="AlphaFoldDB" id="E6N5P5"/>
<dbReference type="GO" id="GO:0016779">
    <property type="term" value="F:nucleotidyltransferase activity"/>
    <property type="evidence" value="ECO:0007669"/>
    <property type="project" value="InterPro"/>
</dbReference>
<dbReference type="Pfam" id="PF01909">
    <property type="entry name" value="NTP_transf_2"/>
    <property type="match status" value="1"/>
</dbReference>
<dbReference type="STRING" id="311458.CSUB_C0551"/>
<evidence type="ECO:0000313" key="2">
    <source>
        <dbReference type="EMBL" id="BAJ47614.1"/>
    </source>
</evidence>
<protein>
    <recommendedName>
        <fullName evidence="1">Polymerase nucleotidyl transferase domain-containing protein</fullName>
    </recommendedName>
</protein>
<reference evidence="2 4" key="1">
    <citation type="journal article" date="2005" name="Environ. Microbiol.">
        <title>Genetic and functional properties of uncultivated thermophilic crenarchaeotes from a subsurface gold mine as revealed by analysis of genome fragments.</title>
        <authorList>
            <person name="Nunoura T."/>
            <person name="Hirayama H."/>
            <person name="Takami H."/>
            <person name="Oida H."/>
            <person name="Nishi S."/>
            <person name="Shimamura S."/>
            <person name="Suzuki Y."/>
            <person name="Inagaki F."/>
            <person name="Takai K."/>
            <person name="Nealson K.H."/>
            <person name="Horikoshi K."/>
        </authorList>
    </citation>
    <scope>NUCLEOTIDE SEQUENCE [LARGE SCALE GENOMIC DNA]</scope>
</reference>
<evidence type="ECO:0000313" key="3">
    <source>
        <dbReference type="EMBL" id="BAJ50411.1"/>
    </source>
</evidence>
<reference evidence="2 4" key="2">
    <citation type="journal article" date="2011" name="Nucleic Acids Res.">
        <title>Insights into the evolution of Archaea and eukaryotic protein modifier systems revealed by the genome of a novel archaeal group.</title>
        <authorList>
            <person name="Nunoura T."/>
            <person name="Takaki Y."/>
            <person name="Kakuta J."/>
            <person name="Nishi S."/>
            <person name="Sugahara J."/>
            <person name="Kazama H."/>
            <person name="Chee G."/>
            <person name="Hattori M."/>
            <person name="Kanai A."/>
            <person name="Atomi H."/>
            <person name="Takai K."/>
            <person name="Takami H."/>
        </authorList>
    </citation>
    <scope>NUCLEOTIDE SEQUENCE [LARGE SCALE GENOMIC DNA]</scope>
</reference>
<dbReference type="InterPro" id="IPR043519">
    <property type="entry name" value="NT_sf"/>
</dbReference>
<dbReference type="Gene3D" id="3.30.460.10">
    <property type="entry name" value="Beta Polymerase, domain 2"/>
    <property type="match status" value="1"/>
</dbReference>
<dbReference type="PANTHER" id="PTHR37030:SF1">
    <property type="entry name" value="NUCLEOTIDYLTRANSFERASE"/>
    <property type="match status" value="1"/>
</dbReference>
<name>E6N5P5_CALS0</name>
<dbReference type="Proteomes" id="UP000008120">
    <property type="component" value="Chromosome"/>
</dbReference>
<dbReference type="SUPFAM" id="SSF81301">
    <property type="entry name" value="Nucleotidyltransferase"/>
    <property type="match status" value="1"/>
</dbReference>
<evidence type="ECO:0000259" key="1">
    <source>
        <dbReference type="Pfam" id="PF01909"/>
    </source>
</evidence>
<feature type="domain" description="Polymerase nucleotidyl transferase" evidence="1">
    <location>
        <begin position="22"/>
        <end position="91"/>
    </location>
</feature>
<proteinExistence type="predicted"/>
<dbReference type="KEGG" id="csu:CSUB_C0551"/>
<dbReference type="InterPro" id="IPR002934">
    <property type="entry name" value="Polymerase_NTP_transf_dom"/>
</dbReference>
<dbReference type="EMBL" id="BA000048">
    <property type="protein sequence ID" value="BAJ50411.1"/>
    <property type="molecule type" value="Genomic_DNA"/>
</dbReference>